<dbReference type="Gene3D" id="2.60.34.10">
    <property type="entry name" value="Substrate Binding Domain Of DNAk, Chain A, domain 1"/>
    <property type="match status" value="1"/>
</dbReference>
<dbReference type="GeneID" id="43581709"/>
<gene>
    <name evidence="6" type="ORF">SAPINGB_P002891</name>
</gene>
<dbReference type="PROSITE" id="PS00329">
    <property type="entry name" value="HSP70_2"/>
    <property type="match status" value="1"/>
</dbReference>
<dbReference type="InterPro" id="IPR018181">
    <property type="entry name" value="Heat_shock_70_CS"/>
</dbReference>
<dbReference type="InterPro" id="IPR029047">
    <property type="entry name" value="HSP70_peptide-bd_sf"/>
</dbReference>
<evidence type="ECO:0000256" key="5">
    <source>
        <dbReference type="SAM" id="Coils"/>
    </source>
</evidence>
<dbReference type="InterPro" id="IPR013126">
    <property type="entry name" value="Hsp_70_fam"/>
</dbReference>
<dbReference type="RefSeq" id="XP_031853500.1">
    <property type="nucleotide sequence ID" value="XM_031997609.1"/>
</dbReference>
<dbReference type="PROSITE" id="PS00297">
    <property type="entry name" value="HSP70_1"/>
    <property type="match status" value="1"/>
</dbReference>
<dbReference type="PRINTS" id="PR00301">
    <property type="entry name" value="HEATSHOCK70"/>
</dbReference>
<dbReference type="FunFam" id="3.90.640.10:FF:000029">
    <property type="entry name" value="Heat shock protein 110"/>
    <property type="match status" value="1"/>
</dbReference>
<comment type="similarity">
    <text evidence="1 4">Belongs to the heat shock protein 70 family.</text>
</comment>
<organism evidence="6 7">
    <name type="scientific">Magnusiomyces paraingens</name>
    <dbReference type="NCBI Taxonomy" id="2606893"/>
    <lineage>
        <taxon>Eukaryota</taxon>
        <taxon>Fungi</taxon>
        <taxon>Dikarya</taxon>
        <taxon>Ascomycota</taxon>
        <taxon>Saccharomycotina</taxon>
        <taxon>Dipodascomycetes</taxon>
        <taxon>Dipodascales</taxon>
        <taxon>Dipodascaceae</taxon>
        <taxon>Magnusiomyces</taxon>
    </lineage>
</organism>
<keyword evidence="7" id="KW-1185">Reference proteome</keyword>
<evidence type="ECO:0000313" key="7">
    <source>
        <dbReference type="Proteomes" id="UP000398389"/>
    </source>
</evidence>
<keyword evidence="5" id="KW-0175">Coiled coil</keyword>
<sequence length="548" mass="61010">MTTANPNNEQAIGIDLGTTNCCVAYYSKKLVNIEHDSVRLLPSIILYTSPSTPLVGEVNPEQLLENENTIITNTKRFIGLKFTDPKVKENAQNLPFELTDHQGAATTAGFTDVHLLTEPVAAAIAYNYETDFGKPEDTKMETNILVFDLGGGTFDVSILSVVNENYTVLSEEGNMHLGGLDFDNRLFNHFKNDIIKNHEFDVSVSPTAKWRLHKACEELKKRLSISETASISLKSFSPTDYTLTITRRDFEILCRDLFEETRTTITNAITQAKLKNSNLNITRVILVGGSSLIPYFTNEILRPMFPQSKICKDVSTEAAVAYGAALRAATYYGNLSGNLRQINLRDVAPLSLGLEVNHGIFVKIIEKNTEIPVSKSQLFTTIEDNQREIIVKVFQGERDIASRNFFLGVLFLKIEPKPRGEVTVDVTFSINDEGILTVKAQILPSGASKKIRLEGASQISEEEIQRLKDEALQAAAEDEKSKQSAEARTKLEDFIYKKRRTLKDDKEGKAANDILKASEDKIKTNTLMANDLEKELENLTLAFASLGL</sequence>
<dbReference type="GO" id="GO:0005524">
    <property type="term" value="F:ATP binding"/>
    <property type="evidence" value="ECO:0007669"/>
    <property type="project" value="UniProtKB-KW"/>
</dbReference>
<reference evidence="6 7" key="1">
    <citation type="submission" date="2019-09" db="EMBL/GenBank/DDBJ databases">
        <authorList>
            <person name="Brejova B."/>
        </authorList>
    </citation>
    <scope>NUCLEOTIDE SEQUENCE [LARGE SCALE GENOMIC DNA]</scope>
</reference>
<dbReference type="Gene3D" id="3.30.420.40">
    <property type="match status" value="3"/>
</dbReference>
<dbReference type="PANTHER" id="PTHR19375">
    <property type="entry name" value="HEAT SHOCK PROTEIN 70KDA"/>
    <property type="match status" value="1"/>
</dbReference>
<keyword evidence="3 4" id="KW-0067">ATP-binding</keyword>
<dbReference type="GO" id="GO:0140662">
    <property type="term" value="F:ATP-dependent protein folding chaperone"/>
    <property type="evidence" value="ECO:0007669"/>
    <property type="project" value="InterPro"/>
</dbReference>
<evidence type="ECO:0000256" key="4">
    <source>
        <dbReference type="RuleBase" id="RU003322"/>
    </source>
</evidence>
<feature type="coiled-coil region" evidence="5">
    <location>
        <begin position="450"/>
        <end position="488"/>
    </location>
</feature>
<dbReference type="SUPFAM" id="SSF53067">
    <property type="entry name" value="Actin-like ATPase domain"/>
    <property type="match status" value="2"/>
</dbReference>
<keyword evidence="2 4" id="KW-0547">Nucleotide-binding</keyword>
<evidence type="ECO:0000256" key="2">
    <source>
        <dbReference type="ARBA" id="ARBA00022741"/>
    </source>
</evidence>
<dbReference type="InterPro" id="IPR043129">
    <property type="entry name" value="ATPase_NBD"/>
</dbReference>
<dbReference type="OrthoDB" id="434160at2759"/>
<dbReference type="EMBL" id="CABVLU010000002">
    <property type="protein sequence ID" value="VVT50821.1"/>
    <property type="molecule type" value="Genomic_DNA"/>
</dbReference>
<dbReference type="Pfam" id="PF00012">
    <property type="entry name" value="HSP70"/>
    <property type="match status" value="2"/>
</dbReference>
<evidence type="ECO:0000313" key="6">
    <source>
        <dbReference type="EMBL" id="VVT50821.1"/>
    </source>
</evidence>
<dbReference type="Proteomes" id="UP000398389">
    <property type="component" value="Unassembled WGS sequence"/>
</dbReference>
<protein>
    <recommendedName>
        <fullName evidence="8">Heat shock protein 70</fullName>
    </recommendedName>
</protein>
<evidence type="ECO:0000256" key="3">
    <source>
        <dbReference type="ARBA" id="ARBA00022840"/>
    </source>
</evidence>
<evidence type="ECO:0000256" key="1">
    <source>
        <dbReference type="ARBA" id="ARBA00007381"/>
    </source>
</evidence>
<dbReference type="FunFam" id="3.30.420.40:FF:000028">
    <property type="entry name" value="heat shock 70 kDa protein-like"/>
    <property type="match status" value="1"/>
</dbReference>
<name>A0A5E8BHY8_9ASCO</name>
<dbReference type="AlphaFoldDB" id="A0A5E8BHY8"/>
<dbReference type="Gene3D" id="3.90.640.10">
    <property type="entry name" value="Actin, Chain A, domain 4"/>
    <property type="match status" value="1"/>
</dbReference>
<evidence type="ECO:0008006" key="8">
    <source>
        <dbReference type="Google" id="ProtNLM"/>
    </source>
</evidence>
<proteinExistence type="inferred from homology"/>
<accession>A0A5E8BHY8</accession>
<dbReference type="SUPFAM" id="SSF100920">
    <property type="entry name" value="Heat shock protein 70kD (HSP70), peptide-binding domain"/>
    <property type="match status" value="1"/>
</dbReference>